<reference evidence="1" key="1">
    <citation type="submission" date="2022-11" db="EMBL/GenBank/DDBJ databases">
        <authorList>
            <person name="Petersen C."/>
        </authorList>
    </citation>
    <scope>NUCLEOTIDE SEQUENCE</scope>
    <source>
        <strain evidence="1">IBT 23319</strain>
    </source>
</reference>
<gene>
    <name evidence="1" type="ORF">N7469_004594</name>
</gene>
<organism evidence="1 2">
    <name type="scientific">Penicillium citrinum</name>
    <dbReference type="NCBI Taxonomy" id="5077"/>
    <lineage>
        <taxon>Eukaryota</taxon>
        <taxon>Fungi</taxon>
        <taxon>Dikarya</taxon>
        <taxon>Ascomycota</taxon>
        <taxon>Pezizomycotina</taxon>
        <taxon>Eurotiomycetes</taxon>
        <taxon>Eurotiomycetidae</taxon>
        <taxon>Eurotiales</taxon>
        <taxon>Aspergillaceae</taxon>
        <taxon>Penicillium</taxon>
    </lineage>
</organism>
<dbReference type="GeneID" id="81382681"/>
<protein>
    <submittedName>
        <fullName evidence="1">Uncharacterized protein</fullName>
    </submittedName>
</protein>
<name>A0A9W9P4Q8_PENCI</name>
<accession>A0A9W9P4Q8</accession>
<dbReference type="OrthoDB" id="4426943at2759"/>
<evidence type="ECO:0000313" key="1">
    <source>
        <dbReference type="EMBL" id="KAJ5235426.1"/>
    </source>
</evidence>
<dbReference type="RefSeq" id="XP_056502926.1">
    <property type="nucleotide sequence ID" value="XM_056643514.1"/>
</dbReference>
<dbReference type="Proteomes" id="UP001147733">
    <property type="component" value="Unassembled WGS sequence"/>
</dbReference>
<comment type="caution">
    <text evidence="1">The sequence shown here is derived from an EMBL/GenBank/DDBJ whole genome shotgun (WGS) entry which is preliminary data.</text>
</comment>
<proteinExistence type="predicted"/>
<evidence type="ECO:0000313" key="2">
    <source>
        <dbReference type="Proteomes" id="UP001147733"/>
    </source>
</evidence>
<keyword evidence="2" id="KW-1185">Reference proteome</keyword>
<dbReference type="EMBL" id="JAPQKT010000003">
    <property type="protein sequence ID" value="KAJ5235426.1"/>
    <property type="molecule type" value="Genomic_DNA"/>
</dbReference>
<sequence length="230" mass="26337">MSIQTSVLVPSSGQVRHVFTTDQLHTYKTQDAGPRRNISPLIESLLRQEQRSKHHQGQLESRIYNDAVEFQRSRAHNLQLQRTVGELQYHKVQMEASLAHMAETCRIMARNLELERAKVHVLDSRLSEVYPSIEGFLRSLTPTESKDPKSKDEGANGHLLLENQRQQELIASLQSTLQVREETIQGLKLQLEQTVQDVRLSSFGQSRPYSFKLDESKDESSEESCLEIIT</sequence>
<reference evidence="1" key="2">
    <citation type="journal article" date="2023" name="IMA Fungus">
        <title>Comparative genomic study of the Penicillium genus elucidates a diverse pangenome and 15 lateral gene transfer events.</title>
        <authorList>
            <person name="Petersen C."/>
            <person name="Sorensen T."/>
            <person name="Nielsen M.R."/>
            <person name="Sondergaard T.E."/>
            <person name="Sorensen J.L."/>
            <person name="Fitzpatrick D.A."/>
            <person name="Frisvad J.C."/>
            <person name="Nielsen K.L."/>
        </authorList>
    </citation>
    <scope>NUCLEOTIDE SEQUENCE</scope>
    <source>
        <strain evidence="1">IBT 23319</strain>
    </source>
</reference>
<dbReference type="AlphaFoldDB" id="A0A9W9P4Q8"/>